<name>A0A2R3QS24_ECTME</name>
<sequence length="101" mass="10975">MNLPDLSIHAQAGRIAELNLVSLEGGIYLLEAWMGGRAHPVLDSRGAALKLRSVEHARDVLQDLPVLPFFLLHTSVHDEMCGMPSANNGLKVPISLHSAWS</sequence>
<evidence type="ECO:0000313" key="2">
    <source>
        <dbReference type="Proteomes" id="UP000238327"/>
    </source>
</evidence>
<reference evidence="1 2" key="1">
    <citation type="submission" date="2018-03" db="EMBL/GenBank/DDBJ databases">
        <title>Complete genome sequence and methylome analysis of Pseudomonas mendocina NEB 698.</title>
        <authorList>
            <person name="Morgan R.D."/>
        </authorList>
    </citation>
    <scope>NUCLEOTIDE SEQUENCE [LARGE SCALE GENOMIC DNA]</scope>
    <source>
        <strain evidence="1 2">NEB698</strain>
    </source>
</reference>
<organism evidence="1 2">
    <name type="scientific">Ectopseudomonas mendocina</name>
    <name type="common">Pseudomonas mendocina</name>
    <dbReference type="NCBI Taxonomy" id="300"/>
    <lineage>
        <taxon>Bacteria</taxon>
        <taxon>Pseudomonadati</taxon>
        <taxon>Pseudomonadota</taxon>
        <taxon>Gammaproteobacteria</taxon>
        <taxon>Pseudomonadales</taxon>
        <taxon>Pseudomonadaceae</taxon>
        <taxon>Ectopseudomonas</taxon>
    </lineage>
</organism>
<dbReference type="Pfam" id="PF20090">
    <property type="entry name" value="DUF6482"/>
    <property type="match status" value="1"/>
</dbReference>
<dbReference type="RefSeq" id="WP_106739273.1">
    <property type="nucleotide sequence ID" value="NZ_CP027657.1"/>
</dbReference>
<dbReference type="Proteomes" id="UP000238327">
    <property type="component" value="Chromosome"/>
</dbReference>
<dbReference type="AlphaFoldDB" id="A0A2R3QS24"/>
<dbReference type="InterPro" id="IPR045508">
    <property type="entry name" value="DUF6482"/>
</dbReference>
<dbReference type="STRING" id="1001585.MDS_1234"/>
<proteinExistence type="predicted"/>
<evidence type="ECO:0000313" key="1">
    <source>
        <dbReference type="EMBL" id="AVO54543.1"/>
    </source>
</evidence>
<gene>
    <name evidence="1" type="ORF">C7A17_17845</name>
</gene>
<accession>A0A2R3QS24</accession>
<protein>
    <submittedName>
        <fullName evidence="1">Cation transporter</fullName>
    </submittedName>
</protein>
<dbReference type="EMBL" id="CP027657">
    <property type="protein sequence ID" value="AVO54543.1"/>
    <property type="molecule type" value="Genomic_DNA"/>
</dbReference>
<dbReference type="OrthoDB" id="7063376at2"/>